<name>A0ABU7UY36_9GAMM</name>
<proteinExistence type="predicted"/>
<sequence length="51" mass="5534">MNLADEALSGRTLRRESYAKLVALIYDAITNGLPEAQILKFAVPASKGLED</sequence>
<dbReference type="Proteomes" id="UP001356170">
    <property type="component" value="Unassembled WGS sequence"/>
</dbReference>
<organism evidence="1 2">
    <name type="scientific">Aquilutibacter rugosus</name>
    <dbReference type="NCBI Taxonomy" id="3115820"/>
    <lineage>
        <taxon>Bacteria</taxon>
        <taxon>Pseudomonadati</taxon>
        <taxon>Pseudomonadota</taxon>
        <taxon>Gammaproteobacteria</taxon>
        <taxon>Lysobacterales</taxon>
        <taxon>Lysobacteraceae</taxon>
        <taxon>Aquilutibacter</taxon>
    </lineage>
</organism>
<reference evidence="1 2" key="1">
    <citation type="submission" date="2024-01" db="EMBL/GenBank/DDBJ databases">
        <title>Novel species of the genus Luteimonas isolated from rivers.</title>
        <authorList>
            <person name="Lu H."/>
        </authorList>
    </citation>
    <scope>NUCLEOTIDE SEQUENCE [LARGE SCALE GENOMIC DNA]</scope>
    <source>
        <strain evidence="1 2">FXH3W</strain>
    </source>
</reference>
<dbReference type="RefSeq" id="WP_331702865.1">
    <property type="nucleotide sequence ID" value="NZ_JAZHBO010000001.1"/>
</dbReference>
<evidence type="ECO:0000313" key="2">
    <source>
        <dbReference type="Proteomes" id="UP001356170"/>
    </source>
</evidence>
<gene>
    <name evidence="1" type="ORF">V3390_00290</name>
</gene>
<accession>A0ABU7UY36</accession>
<evidence type="ECO:0000313" key="1">
    <source>
        <dbReference type="EMBL" id="MEF2154686.1"/>
    </source>
</evidence>
<protein>
    <submittedName>
        <fullName evidence="1">Uncharacterized protein</fullName>
    </submittedName>
</protein>
<comment type="caution">
    <text evidence="1">The sequence shown here is derived from an EMBL/GenBank/DDBJ whole genome shotgun (WGS) entry which is preliminary data.</text>
</comment>
<keyword evidence="2" id="KW-1185">Reference proteome</keyword>
<dbReference type="EMBL" id="JAZHBO010000001">
    <property type="protein sequence ID" value="MEF2154686.1"/>
    <property type="molecule type" value="Genomic_DNA"/>
</dbReference>